<feature type="compositionally biased region" description="Polar residues" evidence="2">
    <location>
        <begin position="428"/>
        <end position="462"/>
    </location>
</feature>
<dbReference type="OMA" id="NKTSGDQ"/>
<dbReference type="Gene3D" id="2.60.40.2840">
    <property type="match status" value="1"/>
</dbReference>
<keyword evidence="1" id="KW-0175">Coiled coil</keyword>
<feature type="domain" description="SKICH" evidence="3">
    <location>
        <begin position="22"/>
        <end position="125"/>
    </location>
</feature>
<sequence>MESWLNASDSEIEDVNTARDLVTFENIQKYYSPHSDIVAAYTIGDSYTTHKRDWIGLFQSGWEDFNKYVDFQWAKLKPFSQLLPMRRRVIFEAPHSKIENLLNTFQFLYISSGNQVVGVSDLFHILDLPQESDLNFDLLENALMDDEEVVIVPEPFSGSTDSPSKTHIDSSFYLPEVANTLDLDEHNTVLTLYSPSDRVNKTLAKTEMPFANVQNQKIVQFFNPEDSKDQHQPSWLQKIFTSAHPLVEMFRKDEETESDSNEKIKQKLKVTFQDTTSLIQQECEDHSWVDDLQIVEKENVVEDFYDFDHPFSQFASVFMNKSVEEPKDFIASSVVEEFKTRLSGSYEHLESVCSNEDWQDSADAWSNEYVEVFKQVKESNPPSSYDFSDDLDLDLLFHEKAAGKKNRKGEESRRPKRKNKKSRKNSRTIQQSEKQTHSSHGIDTTLSEPNSQVTVTVKSTKPSLRKRQRKSKTEIVEVPNKKADFSETSLALVPYKQPKPIIVSQPFLSSPIFFPSVPGFSHVLDIVPFSPKMLLSIPYQQRETEPIATQRRTCRVKFPYYTKKQHQSLVRSSRQNSGCISCKSNRKMVTTFKERCSTAEKQLGVFQKERADFQNQINLIREELRNIKSQKKTETASVATLTDRVEDLAIIVPEADDIIKNLNENNELLEMAFQSSLVDNAQLRHEMNSMQESLRTLNKQFRETASELRTTITEIEKKQSALESSPRCKCESSSLETIEKLKVIIERREQWIVSLLLRVDTQSHEVENKNKDLAALRELLENERQRANKAEDEREELKVKMASMVAKQSTSRVEDQPTWSGVVAKPETIKKARVQFTLCDETINQPTHSRIISSQPKPSIETSLSKSLEKCKSKAELWKRYNAELKKQIDEGLCRFCGMSFSPLVDKRIIEEHISYHKQFNHTF</sequence>
<feature type="region of interest" description="Disordered" evidence="2">
    <location>
        <begin position="400"/>
        <end position="473"/>
    </location>
</feature>
<reference evidence="4 5" key="1">
    <citation type="journal article" date="2013" name="Nature">
        <title>Insights into bilaterian evolution from three spiralian genomes.</title>
        <authorList>
            <person name="Simakov O."/>
            <person name="Marletaz F."/>
            <person name="Cho S.J."/>
            <person name="Edsinger-Gonzales E."/>
            <person name="Havlak P."/>
            <person name="Hellsten U."/>
            <person name="Kuo D.H."/>
            <person name="Larsson T."/>
            <person name="Lv J."/>
            <person name="Arendt D."/>
            <person name="Savage R."/>
            <person name="Osoegawa K."/>
            <person name="de Jong P."/>
            <person name="Grimwood J."/>
            <person name="Chapman J.A."/>
            <person name="Shapiro H."/>
            <person name="Aerts A."/>
            <person name="Otillar R.P."/>
            <person name="Terry A.Y."/>
            <person name="Boore J.L."/>
            <person name="Grigoriev I.V."/>
            <person name="Lindberg D.R."/>
            <person name="Seaver E.C."/>
            <person name="Weisblat D.A."/>
            <person name="Putnam N.H."/>
            <person name="Rokhsar D.S."/>
        </authorList>
    </citation>
    <scope>NUCLEOTIDE SEQUENCE [LARGE SCALE GENOMIC DNA]</scope>
</reference>
<dbReference type="AlphaFoldDB" id="V4AS22"/>
<dbReference type="HOGENOM" id="CLU_316005_0_0_1"/>
<dbReference type="Pfam" id="PF17751">
    <property type="entry name" value="SKICH"/>
    <property type="match status" value="1"/>
</dbReference>
<proteinExistence type="predicted"/>
<accession>V4AS22</accession>
<organism evidence="4 5">
    <name type="scientific">Lottia gigantea</name>
    <name type="common">Giant owl limpet</name>
    <dbReference type="NCBI Taxonomy" id="225164"/>
    <lineage>
        <taxon>Eukaryota</taxon>
        <taxon>Metazoa</taxon>
        <taxon>Spiralia</taxon>
        <taxon>Lophotrochozoa</taxon>
        <taxon>Mollusca</taxon>
        <taxon>Gastropoda</taxon>
        <taxon>Patellogastropoda</taxon>
        <taxon>Lottioidea</taxon>
        <taxon>Lottiidae</taxon>
        <taxon>Lottia</taxon>
    </lineage>
</organism>
<dbReference type="EMBL" id="KB201459">
    <property type="protein sequence ID" value="ESO96511.1"/>
    <property type="molecule type" value="Genomic_DNA"/>
</dbReference>
<evidence type="ECO:0000256" key="2">
    <source>
        <dbReference type="SAM" id="MobiDB-lite"/>
    </source>
</evidence>
<feature type="compositionally biased region" description="Basic residues" evidence="2">
    <location>
        <begin position="414"/>
        <end position="426"/>
    </location>
</feature>
<name>V4AS22_LOTGI</name>
<dbReference type="InterPro" id="IPR041611">
    <property type="entry name" value="SKICH"/>
</dbReference>
<evidence type="ECO:0000313" key="5">
    <source>
        <dbReference type="Proteomes" id="UP000030746"/>
    </source>
</evidence>
<evidence type="ECO:0000259" key="3">
    <source>
        <dbReference type="Pfam" id="PF17751"/>
    </source>
</evidence>
<dbReference type="GeneID" id="20248718"/>
<protein>
    <recommendedName>
        <fullName evidence="3">SKICH domain-containing protein</fullName>
    </recommendedName>
</protein>
<dbReference type="OrthoDB" id="6132166at2759"/>
<dbReference type="Proteomes" id="UP000030746">
    <property type="component" value="Unassembled WGS sequence"/>
</dbReference>
<feature type="coiled-coil region" evidence="1">
    <location>
        <begin position="759"/>
        <end position="807"/>
    </location>
</feature>
<evidence type="ECO:0000313" key="4">
    <source>
        <dbReference type="EMBL" id="ESO96511.1"/>
    </source>
</evidence>
<dbReference type="RefSeq" id="XP_009052864.1">
    <property type="nucleotide sequence ID" value="XM_009054616.1"/>
</dbReference>
<feature type="compositionally biased region" description="Basic and acidic residues" evidence="2">
    <location>
        <begin position="400"/>
        <end position="413"/>
    </location>
</feature>
<evidence type="ECO:0000256" key="1">
    <source>
        <dbReference type="SAM" id="Coils"/>
    </source>
</evidence>
<dbReference type="CTD" id="20248718"/>
<feature type="coiled-coil region" evidence="1">
    <location>
        <begin position="680"/>
        <end position="718"/>
    </location>
</feature>
<dbReference type="KEGG" id="lgi:LOTGIDRAFT_231800"/>
<gene>
    <name evidence="4" type="ORF">LOTGIDRAFT_231800</name>
</gene>
<keyword evidence="5" id="KW-1185">Reference proteome</keyword>